<dbReference type="Gene3D" id="3.30.750.44">
    <property type="match status" value="1"/>
</dbReference>
<dbReference type="KEGG" id="otm:OSB_17320"/>
<dbReference type="Pfam" id="PF03572">
    <property type="entry name" value="Peptidase_S41"/>
    <property type="match status" value="1"/>
</dbReference>
<proteinExistence type="predicted"/>
<dbReference type="Pfam" id="PF14684">
    <property type="entry name" value="Tricorn_C1"/>
    <property type="match status" value="1"/>
</dbReference>
<dbReference type="InterPro" id="IPR005151">
    <property type="entry name" value="Tail-specific_protease"/>
</dbReference>
<dbReference type="GO" id="GO:0008236">
    <property type="term" value="F:serine-type peptidase activity"/>
    <property type="evidence" value="ECO:0007669"/>
    <property type="project" value="InterPro"/>
</dbReference>
<dbReference type="STRING" id="1458307.OSB_17320"/>
<dbReference type="CDD" id="cd07563">
    <property type="entry name" value="Peptidase_S41_IRBP"/>
    <property type="match status" value="1"/>
</dbReference>
<dbReference type="GO" id="GO:0006508">
    <property type="term" value="P:proteolysis"/>
    <property type="evidence" value="ECO:0007669"/>
    <property type="project" value="InterPro"/>
</dbReference>
<dbReference type="RefSeq" id="WP_234967367.1">
    <property type="nucleotide sequence ID" value="NZ_CP012160.1"/>
</dbReference>
<dbReference type="Gene3D" id="3.90.226.10">
    <property type="entry name" value="2-enoyl-CoA Hydratase, Chain A, domain 1"/>
    <property type="match status" value="1"/>
</dbReference>
<evidence type="ECO:0000313" key="2">
    <source>
        <dbReference type="Proteomes" id="UP000067444"/>
    </source>
</evidence>
<dbReference type="PANTHER" id="PTHR11261">
    <property type="entry name" value="INTERPHOTORECEPTOR RETINOID-BINDING PROTEIN"/>
    <property type="match status" value="1"/>
</dbReference>
<reference evidence="1 2" key="1">
    <citation type="journal article" date="2015" name="Genome Announc.">
        <title>Closed Genome Sequence of Octadecabacter temperatus SB1, the First Mesophilic Species of the Genus Octadecabacter.</title>
        <authorList>
            <person name="Voget S."/>
            <person name="Billerbeck S."/>
            <person name="Simon M."/>
            <person name="Daniel R."/>
        </authorList>
    </citation>
    <scope>NUCLEOTIDE SEQUENCE [LARGE SCALE GENOMIC DNA]</scope>
    <source>
        <strain evidence="1 2">SB1</strain>
    </source>
</reference>
<name>A0A0K0Y5T1_9RHOB</name>
<organism evidence="1 2">
    <name type="scientific">Octadecabacter temperatus</name>
    <dbReference type="NCBI Taxonomy" id="1458307"/>
    <lineage>
        <taxon>Bacteria</taxon>
        <taxon>Pseudomonadati</taxon>
        <taxon>Pseudomonadota</taxon>
        <taxon>Alphaproteobacteria</taxon>
        <taxon>Rhodobacterales</taxon>
        <taxon>Roseobacteraceae</taxon>
        <taxon>Octadecabacter</taxon>
    </lineage>
</organism>
<evidence type="ECO:0000313" key="1">
    <source>
        <dbReference type="EMBL" id="AKS46280.1"/>
    </source>
</evidence>
<accession>A0A0K0Y5T1</accession>
<gene>
    <name evidence="1" type="ORF">OSB_17320</name>
</gene>
<dbReference type="SMART" id="SM00245">
    <property type="entry name" value="TSPc"/>
    <property type="match status" value="1"/>
</dbReference>
<dbReference type="Proteomes" id="UP000067444">
    <property type="component" value="Chromosome"/>
</dbReference>
<keyword evidence="2" id="KW-1185">Reference proteome</keyword>
<dbReference type="SUPFAM" id="SSF52096">
    <property type="entry name" value="ClpP/crotonase"/>
    <property type="match status" value="1"/>
</dbReference>
<sequence length="453" mass="48903">MGAGTGGTDMKRLLNQLWIVIGAVVVAFIVSWFIYMPDAEQRGAWRAQTGGSIITLNMLQAKLYSENSHSCVEQLTFPAHLKLVEFAEGATVSVEDDTLILRVDGALDATPYTRIDALPAPCEVADAASPRDVFDAMWTAMDEHYAFFDLHGVDWDARRALAPEPTAELDDTEIFDLIGQALEGLDDGHVQLGTPIGFFSPSEAPTWFTQDPFFTRDGYLIRADLTRAAHDTVGTPLTPVELTGIEYALLPDGIGYISIRHMGFDTPFGARSEPAMAQAFIQVADALAEANSIIIDLRYNPGGSDSVSFGVASHFVDQPLNVFTKTTRDGNGQTAPFTATLQPFDATPLTQPVIVLTSKLTGSAAEILTMAFREMPQVTVMGEATSGGLSDILGFKLPNGWDLGLSHQTYRTMDGSLYEAVGIPPDVPFTIEAPPLMRGEDPLLRAALAAARD</sequence>
<dbReference type="AlphaFoldDB" id="A0A0K0Y5T1"/>
<dbReference type="InterPro" id="IPR029045">
    <property type="entry name" value="ClpP/crotonase-like_dom_sf"/>
</dbReference>
<dbReference type="EMBL" id="CP012160">
    <property type="protein sequence ID" value="AKS46280.1"/>
    <property type="molecule type" value="Genomic_DNA"/>
</dbReference>
<dbReference type="InterPro" id="IPR028204">
    <property type="entry name" value="Tricorn_C1"/>
</dbReference>
<protein>
    <submittedName>
        <fullName evidence="1">Peptidase family S41</fullName>
    </submittedName>
</protein>
<dbReference type="PANTHER" id="PTHR11261:SF3">
    <property type="entry name" value="RETINOL-BINDING PROTEIN 3"/>
    <property type="match status" value="1"/>
</dbReference>